<feature type="transmembrane region" description="Helical" evidence="7">
    <location>
        <begin position="236"/>
        <end position="255"/>
    </location>
</feature>
<dbReference type="AlphaFoldDB" id="A0A2K2U8E2"/>
<dbReference type="GO" id="GO:0005886">
    <property type="term" value="C:plasma membrane"/>
    <property type="evidence" value="ECO:0007669"/>
    <property type="project" value="UniProtKB-SubCell"/>
</dbReference>
<sequence length="292" mass="30351">MFGDSIIWYLFLGGGGAGAAAVLAACDLLFAHRSRLGRSDRLAWTDELSRPLFARGYLAATVALVLGALCLLFELGRPERFLYVLALPTASVLTFGSYVLAATIVCAAALGGIALFGSARTPVALVRTLEWAALALGLATTAYTGVLLAQIGFVPLWGSPFLPALFTCSSLSVGVACAMAAALPDARRAPRLLRALARADSAVIAVEALVLTAYLASAAFGSGQAEAVEAFLFGPGMWFFWIGFVACALALPLALDFSYTGCGRVALAAAAVPLVLAGGFFLRYCIVNVPWT</sequence>
<evidence type="ECO:0000256" key="2">
    <source>
        <dbReference type="ARBA" id="ARBA00008929"/>
    </source>
</evidence>
<feature type="transmembrane region" description="Helical" evidence="7">
    <location>
        <begin position="267"/>
        <end position="291"/>
    </location>
</feature>
<dbReference type="Proteomes" id="UP000236488">
    <property type="component" value="Unassembled WGS sequence"/>
</dbReference>
<keyword evidence="3" id="KW-1003">Cell membrane</keyword>
<feature type="transmembrane region" description="Helical" evidence="7">
    <location>
        <begin position="6"/>
        <end position="31"/>
    </location>
</feature>
<feature type="transmembrane region" description="Helical" evidence="7">
    <location>
        <begin position="131"/>
        <end position="155"/>
    </location>
</feature>
<evidence type="ECO:0000313" key="9">
    <source>
        <dbReference type="Proteomes" id="UP000236488"/>
    </source>
</evidence>
<reference evidence="8 9" key="1">
    <citation type="journal article" date="2018" name="Int. J. Syst. Evol. Microbiol.">
        <title>Rubneribacter badeniensis gen. nov., sp. nov. and Enteroscipio rubneri gen. nov., sp. nov., new members of the Eggerthellaceae isolated from human faeces.</title>
        <authorList>
            <person name="Danylec N."/>
            <person name="Gobl A."/>
            <person name="Stoll D.A."/>
            <person name="Hetzer B."/>
            <person name="Kulling S.E."/>
            <person name="Huch M."/>
        </authorList>
    </citation>
    <scope>NUCLEOTIDE SEQUENCE [LARGE SCALE GENOMIC DNA]</scope>
    <source>
        <strain evidence="8 9">ResAG-85</strain>
    </source>
</reference>
<keyword evidence="5 7" id="KW-1133">Transmembrane helix</keyword>
<comment type="similarity">
    <text evidence="2">Belongs to the NrfD family.</text>
</comment>
<evidence type="ECO:0000256" key="4">
    <source>
        <dbReference type="ARBA" id="ARBA00022692"/>
    </source>
</evidence>
<accession>A0A2K2U8E2</accession>
<keyword evidence="9" id="KW-1185">Reference proteome</keyword>
<keyword evidence="6 7" id="KW-0472">Membrane</keyword>
<feature type="transmembrane region" description="Helical" evidence="7">
    <location>
        <begin position="95"/>
        <end position="119"/>
    </location>
</feature>
<comment type="subcellular location">
    <subcellularLocation>
        <location evidence="1">Cell membrane</location>
        <topology evidence="1">Multi-pass membrane protein</topology>
    </subcellularLocation>
</comment>
<gene>
    <name evidence="8" type="ORF">C2L80_00260</name>
</gene>
<evidence type="ECO:0000256" key="5">
    <source>
        <dbReference type="ARBA" id="ARBA00022989"/>
    </source>
</evidence>
<name>A0A2K2U8E2_9ACTN</name>
<organism evidence="8 9">
    <name type="scientific">Rubneribacter badeniensis</name>
    <dbReference type="NCBI Taxonomy" id="2070688"/>
    <lineage>
        <taxon>Bacteria</taxon>
        <taxon>Bacillati</taxon>
        <taxon>Actinomycetota</taxon>
        <taxon>Coriobacteriia</taxon>
        <taxon>Eggerthellales</taxon>
        <taxon>Eggerthellaceae</taxon>
        <taxon>Rubneribacter</taxon>
    </lineage>
</organism>
<evidence type="ECO:0000313" key="8">
    <source>
        <dbReference type="EMBL" id="PNV66593.1"/>
    </source>
</evidence>
<dbReference type="InterPro" id="IPR052049">
    <property type="entry name" value="Electron_transfer_protein"/>
</dbReference>
<feature type="transmembrane region" description="Helical" evidence="7">
    <location>
        <begin position="195"/>
        <end position="216"/>
    </location>
</feature>
<evidence type="ECO:0000256" key="1">
    <source>
        <dbReference type="ARBA" id="ARBA00004651"/>
    </source>
</evidence>
<proteinExistence type="inferred from homology"/>
<feature type="transmembrane region" description="Helical" evidence="7">
    <location>
        <begin position="52"/>
        <end position="75"/>
    </location>
</feature>
<dbReference type="InterPro" id="IPR005614">
    <property type="entry name" value="NrfD-like"/>
</dbReference>
<dbReference type="EMBL" id="PPEL01000001">
    <property type="protein sequence ID" value="PNV66593.1"/>
    <property type="molecule type" value="Genomic_DNA"/>
</dbReference>
<dbReference type="Gene3D" id="1.20.1630.10">
    <property type="entry name" value="Formate dehydrogenase/DMSO reductase domain"/>
    <property type="match status" value="1"/>
</dbReference>
<evidence type="ECO:0000256" key="7">
    <source>
        <dbReference type="SAM" id="Phobius"/>
    </source>
</evidence>
<feature type="transmembrane region" description="Helical" evidence="7">
    <location>
        <begin position="161"/>
        <end position="183"/>
    </location>
</feature>
<keyword evidence="4 7" id="KW-0812">Transmembrane</keyword>
<dbReference type="PANTHER" id="PTHR34856:SF2">
    <property type="entry name" value="PROTEIN NRFD"/>
    <property type="match status" value="1"/>
</dbReference>
<dbReference type="RefSeq" id="WP_087195397.1">
    <property type="nucleotide sequence ID" value="NZ_PPEL01000001.1"/>
</dbReference>
<protein>
    <submittedName>
        <fullName evidence="8">Polysulfide reductase</fullName>
    </submittedName>
</protein>
<dbReference type="PANTHER" id="PTHR34856">
    <property type="entry name" value="PROTEIN NRFD"/>
    <property type="match status" value="1"/>
</dbReference>
<evidence type="ECO:0000256" key="6">
    <source>
        <dbReference type="ARBA" id="ARBA00023136"/>
    </source>
</evidence>
<evidence type="ECO:0000256" key="3">
    <source>
        <dbReference type="ARBA" id="ARBA00022475"/>
    </source>
</evidence>
<comment type="caution">
    <text evidence="8">The sequence shown here is derived from an EMBL/GenBank/DDBJ whole genome shotgun (WGS) entry which is preliminary data.</text>
</comment>
<dbReference type="Pfam" id="PF03916">
    <property type="entry name" value="NrfD"/>
    <property type="match status" value="1"/>
</dbReference>